<accession>A0A956NFD6</accession>
<dbReference type="Gene3D" id="3.60.21.10">
    <property type="match status" value="1"/>
</dbReference>
<proteinExistence type="inferred from homology"/>
<evidence type="ECO:0000256" key="1">
    <source>
        <dbReference type="ARBA" id="ARBA00008950"/>
    </source>
</evidence>
<evidence type="ECO:0000313" key="4">
    <source>
        <dbReference type="EMBL" id="MCA9755924.1"/>
    </source>
</evidence>
<comment type="caution">
    <text evidence="4">The sequence shown here is derived from an EMBL/GenBank/DDBJ whole genome shotgun (WGS) entry which is preliminary data.</text>
</comment>
<feature type="domain" description="Calcineurin-like phosphoesterase" evidence="3">
    <location>
        <begin position="11"/>
        <end position="148"/>
    </location>
</feature>
<dbReference type="EMBL" id="JAGQHS010000036">
    <property type="protein sequence ID" value="MCA9755924.1"/>
    <property type="molecule type" value="Genomic_DNA"/>
</dbReference>
<dbReference type="Proteomes" id="UP000739538">
    <property type="component" value="Unassembled WGS sequence"/>
</dbReference>
<gene>
    <name evidence="4" type="ORF">KDA27_08995</name>
</gene>
<dbReference type="PANTHER" id="PTHR11124">
    <property type="entry name" value="VACUOLAR SORTING PROTEIN VPS29"/>
    <property type="match status" value="1"/>
</dbReference>
<dbReference type="GO" id="GO:0046872">
    <property type="term" value="F:metal ion binding"/>
    <property type="evidence" value="ECO:0007669"/>
    <property type="project" value="UniProtKB-KW"/>
</dbReference>
<dbReference type="SUPFAM" id="SSF56300">
    <property type="entry name" value="Metallo-dependent phosphatases"/>
    <property type="match status" value="1"/>
</dbReference>
<evidence type="ECO:0000256" key="2">
    <source>
        <dbReference type="RuleBase" id="RU362039"/>
    </source>
</evidence>
<sequence length="163" mass="18102">MIAKERPLATLGVVSDTHDLLREEALEELSGVDLILHAGDVCSPEILEQLGSIAPVVAVRGNCDFGEWAGRLPVESAFQVCGWRIRMIHNVAELSEHPELGWDADMVVFGHTHTPHFALKDDGTLFLNPGSVGRKRFDLPVAMARVELYSDHLWVEAIEWPEL</sequence>
<organism evidence="4 5">
    <name type="scientific">Eiseniibacteriota bacterium</name>
    <dbReference type="NCBI Taxonomy" id="2212470"/>
    <lineage>
        <taxon>Bacteria</taxon>
        <taxon>Candidatus Eiseniibacteriota</taxon>
    </lineage>
</organism>
<reference evidence="4" key="2">
    <citation type="journal article" date="2021" name="Microbiome">
        <title>Successional dynamics and alternative stable states in a saline activated sludge microbial community over 9 years.</title>
        <authorList>
            <person name="Wang Y."/>
            <person name="Ye J."/>
            <person name="Ju F."/>
            <person name="Liu L."/>
            <person name="Boyd J.A."/>
            <person name="Deng Y."/>
            <person name="Parks D.H."/>
            <person name="Jiang X."/>
            <person name="Yin X."/>
            <person name="Woodcroft B.J."/>
            <person name="Tyson G.W."/>
            <person name="Hugenholtz P."/>
            <person name="Polz M.F."/>
            <person name="Zhang T."/>
        </authorList>
    </citation>
    <scope>NUCLEOTIDE SEQUENCE</scope>
    <source>
        <strain evidence="4">HKST-UBA02</strain>
    </source>
</reference>
<dbReference type="GO" id="GO:0016787">
    <property type="term" value="F:hydrolase activity"/>
    <property type="evidence" value="ECO:0007669"/>
    <property type="project" value="UniProtKB-UniRule"/>
</dbReference>
<evidence type="ECO:0000313" key="5">
    <source>
        <dbReference type="Proteomes" id="UP000739538"/>
    </source>
</evidence>
<dbReference type="InterPro" id="IPR024654">
    <property type="entry name" value="Calcineurin-like_PHP_lpxH"/>
</dbReference>
<comment type="similarity">
    <text evidence="1 2">Belongs to the metallophosphoesterase superfamily. YfcE family.</text>
</comment>
<reference evidence="4" key="1">
    <citation type="submission" date="2020-04" db="EMBL/GenBank/DDBJ databases">
        <authorList>
            <person name="Zhang T."/>
        </authorList>
    </citation>
    <scope>NUCLEOTIDE SEQUENCE</scope>
    <source>
        <strain evidence="4">HKST-UBA02</strain>
    </source>
</reference>
<comment type="cofactor">
    <cofactor evidence="2">
        <name>a divalent metal cation</name>
        <dbReference type="ChEBI" id="CHEBI:60240"/>
    </cofactor>
</comment>
<dbReference type="EC" id="3.1.4.-" evidence="2"/>
<protein>
    <recommendedName>
        <fullName evidence="2">Phosphoesterase</fullName>
        <ecNumber evidence="2">3.1.4.-</ecNumber>
    </recommendedName>
</protein>
<dbReference type="NCBIfam" id="TIGR00040">
    <property type="entry name" value="yfcE"/>
    <property type="match status" value="1"/>
</dbReference>
<dbReference type="InterPro" id="IPR029052">
    <property type="entry name" value="Metallo-depent_PP-like"/>
</dbReference>
<keyword evidence="2" id="KW-0479">Metal-binding</keyword>
<dbReference type="InterPro" id="IPR000979">
    <property type="entry name" value="Phosphodiesterase_MJ0936/Vps29"/>
</dbReference>
<dbReference type="AlphaFoldDB" id="A0A956NFD6"/>
<dbReference type="Pfam" id="PF12850">
    <property type="entry name" value="Metallophos_2"/>
    <property type="match status" value="1"/>
</dbReference>
<evidence type="ECO:0000259" key="3">
    <source>
        <dbReference type="Pfam" id="PF12850"/>
    </source>
</evidence>
<name>A0A956NFD6_UNCEI</name>